<comment type="caution">
    <text evidence="1">The sequence shown here is derived from an EMBL/GenBank/DDBJ whole genome shotgun (WGS) entry which is preliminary data.</text>
</comment>
<keyword evidence="2" id="KW-1185">Reference proteome</keyword>
<dbReference type="OrthoDB" id="6505565at2759"/>
<accession>A0A4Y2XAW7</accession>
<reference evidence="1 2" key="1">
    <citation type="journal article" date="2019" name="Sci. Rep.">
        <title>Orb-weaving spider Araneus ventricosus genome elucidates the spidroin gene catalogue.</title>
        <authorList>
            <person name="Kono N."/>
            <person name="Nakamura H."/>
            <person name="Ohtoshi R."/>
            <person name="Moran D.A.P."/>
            <person name="Shinohara A."/>
            <person name="Yoshida Y."/>
            <person name="Fujiwara M."/>
            <person name="Mori M."/>
            <person name="Tomita M."/>
            <person name="Arakawa K."/>
        </authorList>
    </citation>
    <scope>NUCLEOTIDE SEQUENCE [LARGE SCALE GENOMIC DNA]</scope>
</reference>
<sequence length="448" mass="51344">MGDKTRKKGEWNGATSVALNSSEIPNDLKKLIDNLDPEDFCGDTLVKDLCDEIRTRDANIFDLQNCLTDCDLSLMRAKIWSLEREKAVLQAKLDLQSEFSSSFKELLPKIDGLKEINNQNLNIREEIPKILKLEREAACSDFKEVMGKANTELVEEVKRNINLTKSFAQVAQSSRDLLPSERSTRPPPVLNPEGIILVKPKNENVDNFETNKKLITGLLRKKDPAIRLRSIGKIHGGGLKLVSASLDDAKVIKDLLCDTEDNDLLSSFEFSIPPLRSPHIIVYNVDKKVEPDVFKKGLLAKNLFLADANNTPKFKVEFNIPARNKELVHWILTINPKNFHEIMDKEGLYFEFSRLRFSEFIGIKQRKKCFLFGHTTKQCREETPRKCDNCGENWSEKHRCKKRQCIICTVSNTKYKTTHGTNHNCLDPMCKAYLKQKEFIRKRTDYGP</sequence>
<gene>
    <name evidence="1" type="ORF">AVEN_92844_1</name>
</gene>
<dbReference type="AlphaFoldDB" id="A0A4Y2XAW7"/>
<organism evidence="1 2">
    <name type="scientific">Araneus ventricosus</name>
    <name type="common">Orbweaver spider</name>
    <name type="synonym">Epeira ventricosa</name>
    <dbReference type="NCBI Taxonomy" id="182803"/>
    <lineage>
        <taxon>Eukaryota</taxon>
        <taxon>Metazoa</taxon>
        <taxon>Ecdysozoa</taxon>
        <taxon>Arthropoda</taxon>
        <taxon>Chelicerata</taxon>
        <taxon>Arachnida</taxon>
        <taxon>Araneae</taxon>
        <taxon>Araneomorphae</taxon>
        <taxon>Entelegynae</taxon>
        <taxon>Araneoidea</taxon>
        <taxon>Araneidae</taxon>
        <taxon>Araneus</taxon>
    </lineage>
</organism>
<proteinExistence type="predicted"/>
<name>A0A4Y2XAW7_ARAVE</name>
<dbReference type="EMBL" id="BGPR01073978">
    <property type="protein sequence ID" value="GBO46356.1"/>
    <property type="molecule type" value="Genomic_DNA"/>
</dbReference>
<evidence type="ECO:0000313" key="2">
    <source>
        <dbReference type="Proteomes" id="UP000499080"/>
    </source>
</evidence>
<evidence type="ECO:0000313" key="1">
    <source>
        <dbReference type="EMBL" id="GBO46356.1"/>
    </source>
</evidence>
<dbReference type="Proteomes" id="UP000499080">
    <property type="component" value="Unassembled WGS sequence"/>
</dbReference>
<protein>
    <submittedName>
        <fullName evidence="1">Uncharacterized protein</fullName>
    </submittedName>
</protein>